<dbReference type="Proteomes" id="UP000299102">
    <property type="component" value="Unassembled WGS sequence"/>
</dbReference>
<accession>A0A4C1U200</accession>
<evidence type="ECO:0000313" key="1">
    <source>
        <dbReference type="EMBL" id="GBP20393.1"/>
    </source>
</evidence>
<keyword evidence="2" id="KW-1185">Reference proteome</keyword>
<dbReference type="EMBL" id="BGZK01000118">
    <property type="protein sequence ID" value="GBP20393.1"/>
    <property type="molecule type" value="Genomic_DNA"/>
</dbReference>
<reference evidence="1 2" key="1">
    <citation type="journal article" date="2019" name="Commun. Biol.">
        <title>The bagworm genome reveals a unique fibroin gene that provides high tensile strength.</title>
        <authorList>
            <person name="Kono N."/>
            <person name="Nakamura H."/>
            <person name="Ohtoshi R."/>
            <person name="Tomita M."/>
            <person name="Numata K."/>
            <person name="Arakawa K."/>
        </authorList>
    </citation>
    <scope>NUCLEOTIDE SEQUENCE [LARGE SCALE GENOMIC DNA]</scope>
</reference>
<dbReference type="AlphaFoldDB" id="A0A4C1U200"/>
<name>A0A4C1U200_EUMVA</name>
<proteinExistence type="predicted"/>
<gene>
    <name evidence="1" type="ORF">EVAR_14642_1</name>
</gene>
<evidence type="ECO:0000313" key="2">
    <source>
        <dbReference type="Proteomes" id="UP000299102"/>
    </source>
</evidence>
<organism evidence="1 2">
    <name type="scientific">Eumeta variegata</name>
    <name type="common">Bagworm moth</name>
    <name type="synonym">Eumeta japonica</name>
    <dbReference type="NCBI Taxonomy" id="151549"/>
    <lineage>
        <taxon>Eukaryota</taxon>
        <taxon>Metazoa</taxon>
        <taxon>Ecdysozoa</taxon>
        <taxon>Arthropoda</taxon>
        <taxon>Hexapoda</taxon>
        <taxon>Insecta</taxon>
        <taxon>Pterygota</taxon>
        <taxon>Neoptera</taxon>
        <taxon>Endopterygota</taxon>
        <taxon>Lepidoptera</taxon>
        <taxon>Glossata</taxon>
        <taxon>Ditrysia</taxon>
        <taxon>Tineoidea</taxon>
        <taxon>Psychidae</taxon>
        <taxon>Oiketicinae</taxon>
        <taxon>Eumeta</taxon>
    </lineage>
</organism>
<comment type="caution">
    <text evidence="1">The sequence shown here is derived from an EMBL/GenBank/DDBJ whole genome shotgun (WGS) entry which is preliminary data.</text>
</comment>
<protein>
    <submittedName>
        <fullName evidence="1">Uncharacterized protein</fullName>
    </submittedName>
</protein>
<sequence length="79" mass="9331">MPPQPERIADRPRPRRSLLQLAECLKGQPRFRKLTRCAYIRFVEVSIDTVPLRTLPRCTYFKYETVAADDRCLERDGHI</sequence>